<name>Q1Q6W8_KUEST</name>
<dbReference type="PANTHER" id="PTHR43000">
    <property type="entry name" value="DTDP-D-GLUCOSE 4,6-DEHYDRATASE-RELATED"/>
    <property type="match status" value="1"/>
</dbReference>
<dbReference type="Gene3D" id="3.90.25.10">
    <property type="entry name" value="UDP-galactose 4-epimerase, domain 1"/>
    <property type="match status" value="2"/>
</dbReference>
<comment type="similarity">
    <text evidence="1">Belongs to the NAD(P)-dependent epimerase/dehydratase family.</text>
</comment>
<evidence type="ECO:0000313" key="3">
    <source>
        <dbReference type="EMBL" id="CAJ73315.1"/>
    </source>
</evidence>
<dbReference type="InterPro" id="IPR036291">
    <property type="entry name" value="NAD(P)-bd_dom_sf"/>
</dbReference>
<protein>
    <submittedName>
        <fullName evidence="3">Similar to uridine 5'-diphospho-glucose 4-epimerase</fullName>
        <ecNumber evidence="3 4">5.1.3.2</ecNumber>
    </submittedName>
    <submittedName>
        <fullName evidence="4">UDP-glucose 4-epimerase</fullName>
    </submittedName>
</protein>
<organism evidence="3">
    <name type="scientific">Kuenenia stuttgartiensis</name>
    <dbReference type="NCBI Taxonomy" id="174633"/>
    <lineage>
        <taxon>Bacteria</taxon>
        <taxon>Pseudomonadati</taxon>
        <taxon>Planctomycetota</taxon>
        <taxon>Candidatus Brocadiia</taxon>
        <taxon>Candidatus Brocadiales</taxon>
        <taxon>Candidatus Brocadiaceae</taxon>
        <taxon>Candidatus Kuenenia</taxon>
    </lineage>
</organism>
<accession>Q1Q6W8</accession>
<dbReference type="Pfam" id="PF01370">
    <property type="entry name" value="Epimerase"/>
    <property type="match status" value="1"/>
</dbReference>
<proteinExistence type="inferred from homology"/>
<reference evidence="3" key="1">
    <citation type="journal article" date="2006" name="Nature">
        <title>Deciphering the evolution and metabolism of an anammox bacterium from a community genome.</title>
        <authorList>
            <person name="Strous M."/>
            <person name="Pelletier E."/>
            <person name="Mangenot S."/>
            <person name="Rattei T."/>
            <person name="Lehner A."/>
            <person name="Taylor M.W."/>
            <person name="Horn M."/>
            <person name="Daims H."/>
            <person name="Bartol-Mavel D."/>
            <person name="Wincker P."/>
            <person name="Barbe V."/>
            <person name="Fonknechten N."/>
            <person name="Vallenet D."/>
            <person name="Segurens B."/>
            <person name="Schenowitz-Truong C."/>
            <person name="Medigue C."/>
            <person name="Collingro A."/>
            <person name="Snel B."/>
            <person name="Dutilh B.E."/>
            <person name="OpDenCamp H.J.M."/>
            <person name="vanDerDrift C."/>
            <person name="Cirpus I."/>
            <person name="vanDePas-Schoonen K.T."/>
            <person name="Harhangi H.R."/>
            <person name="vanNiftrik L."/>
            <person name="Schmid M."/>
            <person name="Keltjens J."/>
            <person name="vanDeVossenberg J."/>
            <person name="Kartal B."/>
            <person name="Meier H."/>
            <person name="Frishman D."/>
            <person name="Huynen M.A."/>
            <person name="Mewes H."/>
            <person name="Weissenbach J."/>
            <person name="Jetten M.S.M."/>
            <person name="Wagner M."/>
            <person name="LePaslier D."/>
        </authorList>
    </citation>
    <scope>NUCLEOTIDE SEQUENCE</scope>
</reference>
<reference evidence="4 5" key="3">
    <citation type="submission" date="2020-02" db="EMBL/GenBank/DDBJ databases">
        <title>Newly sequenced genome of strain CSTR1 showed variability in Candidatus Kuenenia stuttgartiensis genomes.</title>
        <authorList>
            <person name="Ding C."/>
            <person name="Adrian L."/>
        </authorList>
    </citation>
    <scope>NUCLEOTIDE SEQUENCE [LARGE SCALE GENOMIC DNA]</scope>
    <source>
        <strain evidence="4 5">CSTR1</strain>
    </source>
</reference>
<gene>
    <name evidence="3" type="primary">galE</name>
    <name evidence="4" type="ORF">KsCSTR_34970</name>
    <name evidence="3" type="ORF">kuste2567</name>
</gene>
<evidence type="ECO:0000256" key="1">
    <source>
        <dbReference type="ARBA" id="ARBA00007637"/>
    </source>
</evidence>
<dbReference type="EMBL" id="CP049055">
    <property type="protein sequence ID" value="QII12876.1"/>
    <property type="molecule type" value="Genomic_DNA"/>
</dbReference>
<dbReference type="CDD" id="cd05234">
    <property type="entry name" value="UDP_G4E_2_SDR_e"/>
    <property type="match status" value="1"/>
</dbReference>
<dbReference type="SUPFAM" id="SSF51735">
    <property type="entry name" value="NAD(P)-binding Rossmann-fold domains"/>
    <property type="match status" value="1"/>
</dbReference>
<dbReference type="InterPro" id="IPR001509">
    <property type="entry name" value="Epimerase_deHydtase"/>
</dbReference>
<evidence type="ECO:0000259" key="2">
    <source>
        <dbReference type="Pfam" id="PF01370"/>
    </source>
</evidence>
<dbReference type="RefSeq" id="WP_164995243.1">
    <property type="nucleotide sequence ID" value="NZ_CP049055.1"/>
</dbReference>
<sequence length="320" mass="36416">MKNKKNILITGGAGFIGSHLIDLLLDKDFKVTCVDNLYLGRKENIKHQLHNENFAFYKFDVLNFKKLNDIFRKERFDAIFHLVANSDIKQSAAQTDLDLKLNFMSTYNVLEAMRLNNVNQIVFASTSAIFGETDEVITEDMGPLIPISFYGASKLAAEAYISAYVHNFGTRAWLIRFPNVVGERATHGILFDLMNKLKENQNTLNVLGNGKQEKPYLYVKELVEGLIYVWQNANENYNYFNLGSDSTIKVSGIVEILIDELNLKGRTQIKYSGGDRGWVGDVPKFKYSLNKANKLGWKANLNSEQAIRLTVKKLKEEFGF</sequence>
<reference evidence="3" key="2">
    <citation type="submission" date="2006-01" db="EMBL/GenBank/DDBJ databases">
        <authorList>
            <person name="Genoscope"/>
        </authorList>
    </citation>
    <scope>NUCLEOTIDE SEQUENCE</scope>
</reference>
<dbReference type="Gene3D" id="3.40.50.720">
    <property type="entry name" value="NAD(P)-binding Rossmann-like Domain"/>
    <property type="match status" value="1"/>
</dbReference>
<feature type="domain" description="NAD-dependent epimerase/dehydratase" evidence="2">
    <location>
        <begin position="7"/>
        <end position="243"/>
    </location>
</feature>
<keyword evidence="3" id="KW-0413">Isomerase</keyword>
<evidence type="ECO:0000313" key="5">
    <source>
        <dbReference type="Proteomes" id="UP000501926"/>
    </source>
</evidence>
<dbReference type="AlphaFoldDB" id="Q1Q6W8"/>
<dbReference type="EC" id="5.1.3.2" evidence="3 4"/>
<dbReference type="EMBL" id="CT573071">
    <property type="protein sequence ID" value="CAJ73315.1"/>
    <property type="molecule type" value="Genomic_DNA"/>
</dbReference>
<dbReference type="Proteomes" id="UP000501926">
    <property type="component" value="Chromosome"/>
</dbReference>
<dbReference type="GO" id="GO:0003978">
    <property type="term" value="F:UDP-glucose 4-epimerase activity"/>
    <property type="evidence" value="ECO:0007669"/>
    <property type="project" value="UniProtKB-EC"/>
</dbReference>
<evidence type="ECO:0000313" key="4">
    <source>
        <dbReference type="EMBL" id="QII12876.1"/>
    </source>
</evidence>